<proteinExistence type="predicted"/>
<feature type="compositionally biased region" description="Acidic residues" evidence="1">
    <location>
        <begin position="154"/>
        <end position="167"/>
    </location>
</feature>
<keyword evidence="3" id="KW-1185">Reference proteome</keyword>
<dbReference type="Proteomes" id="UP001153069">
    <property type="component" value="Unassembled WGS sequence"/>
</dbReference>
<reference evidence="2" key="1">
    <citation type="submission" date="2020-06" db="EMBL/GenBank/DDBJ databases">
        <authorList>
            <consortium name="Plant Systems Biology data submission"/>
        </authorList>
    </citation>
    <scope>NUCLEOTIDE SEQUENCE</scope>
    <source>
        <strain evidence="2">D6</strain>
    </source>
</reference>
<evidence type="ECO:0000313" key="2">
    <source>
        <dbReference type="EMBL" id="CAB9513130.1"/>
    </source>
</evidence>
<dbReference type="EMBL" id="CAICTM010000572">
    <property type="protein sequence ID" value="CAB9513130.1"/>
    <property type="molecule type" value="Genomic_DNA"/>
</dbReference>
<comment type="caution">
    <text evidence="2">The sequence shown here is derived from an EMBL/GenBank/DDBJ whole genome shotgun (WGS) entry which is preliminary data.</text>
</comment>
<evidence type="ECO:0000256" key="1">
    <source>
        <dbReference type="SAM" id="MobiDB-lite"/>
    </source>
</evidence>
<organism evidence="2 3">
    <name type="scientific">Seminavis robusta</name>
    <dbReference type="NCBI Taxonomy" id="568900"/>
    <lineage>
        <taxon>Eukaryota</taxon>
        <taxon>Sar</taxon>
        <taxon>Stramenopiles</taxon>
        <taxon>Ochrophyta</taxon>
        <taxon>Bacillariophyta</taxon>
        <taxon>Bacillariophyceae</taxon>
        <taxon>Bacillariophycidae</taxon>
        <taxon>Naviculales</taxon>
        <taxon>Naviculaceae</taxon>
        <taxon>Seminavis</taxon>
    </lineage>
</organism>
<feature type="region of interest" description="Disordered" evidence="1">
    <location>
        <begin position="141"/>
        <end position="169"/>
    </location>
</feature>
<evidence type="ECO:0000313" key="3">
    <source>
        <dbReference type="Proteomes" id="UP001153069"/>
    </source>
</evidence>
<name>A0A9N8HI55_9STRA</name>
<dbReference type="AlphaFoldDB" id="A0A9N8HI55"/>
<sequence>MTFTKDCNISEGERFDDPLFATEEEADSFAQECIEDLEMLEQKFEDADDAEMISISGQDWNNSLLSANTDRASETTEHHFIDRQNYVDHETQGDDGYYYNEESDDDWSHVASDDGMDFDDKERFQAGYWFQVVRGGKYQYEDSDDECSYGRSDDEYDPFEEEGEDQHDLENLQVPDLLKRNEASSVASAVDVREDESKYHPSNISEDFERRRVMLERSDRYVELKVRPGGKAAYAAPSESYKAIKEKEKKLREQGINPLTGETFEKEKADYAACEFTSEGWPKMEVTTPADEKKYWNLYKMHRAKERVRQLTGGRC</sequence>
<accession>A0A9N8HI55</accession>
<gene>
    <name evidence="2" type="ORF">SEMRO_573_G169010.1</name>
</gene>
<protein>
    <submittedName>
        <fullName evidence="2">Uncharacterized protein</fullName>
    </submittedName>
</protein>